<accession>A0ABU8TM96</accession>
<name>A0ABU8TM96_9HYPH</name>
<organism evidence="1 2">
    <name type="scientific">Roseibium algae</name>
    <dbReference type="NCBI Taxonomy" id="3123038"/>
    <lineage>
        <taxon>Bacteria</taxon>
        <taxon>Pseudomonadati</taxon>
        <taxon>Pseudomonadota</taxon>
        <taxon>Alphaproteobacteria</taxon>
        <taxon>Hyphomicrobiales</taxon>
        <taxon>Stappiaceae</taxon>
        <taxon>Roseibium</taxon>
    </lineage>
</organism>
<dbReference type="Proteomes" id="UP001385499">
    <property type="component" value="Unassembled WGS sequence"/>
</dbReference>
<gene>
    <name evidence="1" type="ORF">V6575_14465</name>
</gene>
<evidence type="ECO:0000313" key="1">
    <source>
        <dbReference type="EMBL" id="MEJ8475295.1"/>
    </source>
</evidence>
<keyword evidence="2" id="KW-1185">Reference proteome</keyword>
<reference evidence="1 2" key="1">
    <citation type="submission" date="2024-02" db="EMBL/GenBank/DDBJ databases">
        <title>Roseibium algae sp. nov., isolated from marine alga (Grateloupia sp.), showing potential in myo-inositol conversion.</title>
        <authorList>
            <person name="Wang Y."/>
        </authorList>
    </citation>
    <scope>NUCLEOTIDE SEQUENCE [LARGE SCALE GENOMIC DNA]</scope>
    <source>
        <strain evidence="1 2">H3510</strain>
    </source>
</reference>
<comment type="caution">
    <text evidence="1">The sequence shown here is derived from an EMBL/GenBank/DDBJ whole genome shotgun (WGS) entry which is preliminary data.</text>
</comment>
<evidence type="ECO:0008006" key="3">
    <source>
        <dbReference type="Google" id="ProtNLM"/>
    </source>
</evidence>
<sequence length="171" mass="19248">MNTLELQLDDVTQFFCDVGQHGWSDLIVAHKADLLVFRVSHVLTDFPAEVLKIARAIIENSPIRAALCDEPGGAVIAVEPDKKQPHTSILSIYEIHGEIAGFDESEEGKLVLSLRIRRQRLVGMLLAELWKTHVSLKHSSYQNDRSEFPHKELKVINNIWNASDLGPSFLK</sequence>
<evidence type="ECO:0000313" key="2">
    <source>
        <dbReference type="Proteomes" id="UP001385499"/>
    </source>
</evidence>
<protein>
    <recommendedName>
        <fullName evidence="3">PAS domain-containing protein</fullName>
    </recommendedName>
</protein>
<proteinExistence type="predicted"/>
<dbReference type="RefSeq" id="WP_340275303.1">
    <property type="nucleotide sequence ID" value="NZ_JBAKIA010000010.1"/>
</dbReference>
<dbReference type="EMBL" id="JBAKIA010000010">
    <property type="protein sequence ID" value="MEJ8475295.1"/>
    <property type="molecule type" value="Genomic_DNA"/>
</dbReference>